<dbReference type="GO" id="GO:0003700">
    <property type="term" value="F:DNA-binding transcription factor activity"/>
    <property type="evidence" value="ECO:0007669"/>
    <property type="project" value="InterPro"/>
</dbReference>
<name>A0AB94IU20_9BACI</name>
<dbReference type="Pfam" id="PF04545">
    <property type="entry name" value="Sigma70_r4"/>
    <property type="match status" value="1"/>
</dbReference>
<dbReference type="Proteomes" id="UP000018877">
    <property type="component" value="Unassembled WGS sequence"/>
</dbReference>
<evidence type="ECO:0000259" key="1">
    <source>
        <dbReference type="Pfam" id="PF04545"/>
    </source>
</evidence>
<dbReference type="RefSeq" id="WP_024026574.1">
    <property type="nucleotide sequence ID" value="NZ_ALAN01000014.1"/>
</dbReference>
<dbReference type="PRINTS" id="PR00046">
    <property type="entry name" value="SIGMA70FCT"/>
</dbReference>
<evidence type="ECO:0000313" key="3">
    <source>
        <dbReference type="Proteomes" id="UP000018877"/>
    </source>
</evidence>
<reference evidence="2 3" key="1">
    <citation type="journal article" date="2014" name="Environ. Microbiol.">
        <title>The nitrate-ammonifying and nosZ-carrying bacterium Bacillus vireti is a potent source and sink for nitric and nitrous oxide under high nitrate conditions.</title>
        <authorList>
            <person name="Mania D."/>
            <person name="Heylen K."/>
            <person name="van Spanning R.J."/>
            <person name="Frostegard A."/>
        </authorList>
    </citation>
    <scope>NUCLEOTIDE SEQUENCE [LARGE SCALE GENOMIC DNA]</scope>
    <source>
        <strain evidence="2 3">LMG 21834</strain>
    </source>
</reference>
<dbReference type="AlphaFoldDB" id="A0AB94IU20"/>
<keyword evidence="3" id="KW-1185">Reference proteome</keyword>
<feature type="domain" description="RNA polymerase sigma-70 region 4" evidence="1">
    <location>
        <begin position="57"/>
        <end position="99"/>
    </location>
</feature>
<organism evidence="2 3">
    <name type="scientific">Neobacillus vireti LMG 21834</name>
    <dbReference type="NCBI Taxonomy" id="1131730"/>
    <lineage>
        <taxon>Bacteria</taxon>
        <taxon>Bacillati</taxon>
        <taxon>Bacillota</taxon>
        <taxon>Bacilli</taxon>
        <taxon>Bacillales</taxon>
        <taxon>Bacillaceae</taxon>
        <taxon>Neobacillus</taxon>
    </lineage>
</organism>
<accession>A0AB94IU20</accession>
<dbReference type="InterPro" id="IPR036388">
    <property type="entry name" value="WH-like_DNA-bd_sf"/>
</dbReference>
<dbReference type="InterPro" id="IPR013324">
    <property type="entry name" value="RNA_pol_sigma_r3/r4-like"/>
</dbReference>
<gene>
    <name evidence="2" type="ORF">BAVI_01774</name>
</gene>
<comment type="caution">
    <text evidence="2">The sequence shown here is derived from an EMBL/GenBank/DDBJ whole genome shotgun (WGS) entry which is preliminary data.</text>
</comment>
<sequence>MDTKNKITRNDEIFYLDMIGRNKEIHALNPYYKILEERNSDDFKRFIGIYTVMREFLSEREQIILNEIYGVNKQRVKLKAVGEMLNICPERVRQIRRKAEFKIARKISEILKNDTY</sequence>
<protein>
    <recommendedName>
        <fullName evidence="1">RNA polymerase sigma-70 region 4 domain-containing protein</fullName>
    </recommendedName>
</protein>
<proteinExistence type="predicted"/>
<dbReference type="EMBL" id="ALAN01000014">
    <property type="protein sequence ID" value="ETI70555.1"/>
    <property type="molecule type" value="Genomic_DNA"/>
</dbReference>
<evidence type="ECO:0000313" key="2">
    <source>
        <dbReference type="EMBL" id="ETI70555.1"/>
    </source>
</evidence>
<dbReference type="SUPFAM" id="SSF88659">
    <property type="entry name" value="Sigma3 and sigma4 domains of RNA polymerase sigma factors"/>
    <property type="match status" value="1"/>
</dbReference>
<dbReference type="GO" id="GO:0006352">
    <property type="term" value="P:DNA-templated transcription initiation"/>
    <property type="evidence" value="ECO:0007669"/>
    <property type="project" value="InterPro"/>
</dbReference>
<dbReference type="InterPro" id="IPR000943">
    <property type="entry name" value="RNA_pol_sigma70"/>
</dbReference>
<dbReference type="Gene3D" id="1.10.10.10">
    <property type="entry name" value="Winged helix-like DNA-binding domain superfamily/Winged helix DNA-binding domain"/>
    <property type="match status" value="1"/>
</dbReference>
<dbReference type="InterPro" id="IPR007630">
    <property type="entry name" value="RNA_pol_sigma70_r4"/>
</dbReference>